<evidence type="ECO:0000259" key="2">
    <source>
        <dbReference type="Pfam" id="PF13180"/>
    </source>
</evidence>
<evidence type="ECO:0000259" key="1">
    <source>
        <dbReference type="Pfam" id="PF05362"/>
    </source>
</evidence>
<comment type="caution">
    <text evidence="3">The sequence shown here is derived from an EMBL/GenBank/DDBJ whole genome shotgun (WGS) entry which is preliminary data.</text>
</comment>
<dbReference type="Gene3D" id="3.30.230.10">
    <property type="match status" value="1"/>
</dbReference>
<dbReference type="InterPro" id="IPR027065">
    <property type="entry name" value="Lon_Prtase"/>
</dbReference>
<dbReference type="GO" id="GO:0004176">
    <property type="term" value="F:ATP-dependent peptidase activity"/>
    <property type="evidence" value="ECO:0007669"/>
    <property type="project" value="InterPro"/>
</dbReference>
<dbReference type="SUPFAM" id="SSF54211">
    <property type="entry name" value="Ribosomal protein S5 domain 2-like"/>
    <property type="match status" value="1"/>
</dbReference>
<dbReference type="InterPro" id="IPR014721">
    <property type="entry name" value="Ribsml_uS5_D2-typ_fold_subgr"/>
</dbReference>
<dbReference type="GO" id="GO:0006508">
    <property type="term" value="P:proteolysis"/>
    <property type="evidence" value="ECO:0007669"/>
    <property type="project" value="InterPro"/>
</dbReference>
<keyword evidence="4" id="KW-1185">Reference proteome</keyword>
<sequence length="346" mass="36118">MTRQTWVAFVSATVFVLMALVLALTPVPFVSWTPGGTYEVLGAGEDQPIEVSGTTTYPTEGSLRITTVSQTAADARLTLPEAVLSYLLPERDTLPRESIYPPGKTAEQVEIEERQSMDTSQVDAVVAALRAADVEVVERPAVVSVTVSGPSEGILSPGDLVLTVNGLEPTTPEQVTEEVRAVAVGEEISFRVLRDGEERELRVPTGSSNTEAGLAVVGAQFGPGYEYEPTVEFGIDPAIGGPSAGLLFSLAIYDRITPGALVHGTVAGTGQITADGVVEPIGGVQQKIAGSEEAGASVFLYPEGNCADVAGVRTDLTLVPVETLPQAIEAMQALDAGTPEELPTCP</sequence>
<dbReference type="PRINTS" id="PR00830">
    <property type="entry name" value="ENDOLAPTASE"/>
</dbReference>
<dbReference type="InterPro" id="IPR008269">
    <property type="entry name" value="Lon_proteolytic"/>
</dbReference>
<dbReference type="Pfam" id="PF13180">
    <property type="entry name" value="PDZ_2"/>
    <property type="match status" value="1"/>
</dbReference>
<dbReference type="AlphaFoldDB" id="A0A367Z113"/>
<accession>A0A367Z113</accession>
<dbReference type="RefSeq" id="WP_114124665.1">
    <property type="nucleotide sequence ID" value="NZ_QOUI01000001.1"/>
</dbReference>
<evidence type="ECO:0000313" key="3">
    <source>
        <dbReference type="EMBL" id="RCK70962.1"/>
    </source>
</evidence>
<dbReference type="GO" id="GO:0030163">
    <property type="term" value="P:protein catabolic process"/>
    <property type="evidence" value="ECO:0007669"/>
    <property type="project" value="InterPro"/>
</dbReference>
<evidence type="ECO:0000313" key="4">
    <source>
        <dbReference type="Proteomes" id="UP000252770"/>
    </source>
</evidence>
<dbReference type="Proteomes" id="UP000252770">
    <property type="component" value="Unassembled WGS sequence"/>
</dbReference>
<gene>
    <name evidence="3" type="ORF">DT076_00260</name>
</gene>
<dbReference type="InterPro" id="IPR036034">
    <property type="entry name" value="PDZ_sf"/>
</dbReference>
<organism evidence="3 4">
    <name type="scientific">Desertihabitans brevis</name>
    <dbReference type="NCBI Taxonomy" id="2268447"/>
    <lineage>
        <taxon>Bacteria</taxon>
        <taxon>Bacillati</taxon>
        <taxon>Actinomycetota</taxon>
        <taxon>Actinomycetes</taxon>
        <taxon>Propionibacteriales</taxon>
        <taxon>Propionibacteriaceae</taxon>
        <taxon>Desertihabitans</taxon>
    </lineage>
</organism>
<reference evidence="3 4" key="1">
    <citation type="submission" date="2018-07" db="EMBL/GenBank/DDBJ databases">
        <title>Desertimonas flava gen. nov. sp. nov.</title>
        <authorList>
            <person name="Liu S."/>
        </authorList>
    </citation>
    <scope>NUCLEOTIDE SEQUENCE [LARGE SCALE GENOMIC DNA]</scope>
    <source>
        <strain evidence="3 4">16Sb5-5</strain>
    </source>
</reference>
<dbReference type="Pfam" id="PF05362">
    <property type="entry name" value="Lon_C"/>
    <property type="match status" value="1"/>
</dbReference>
<dbReference type="SUPFAM" id="SSF50156">
    <property type="entry name" value="PDZ domain-like"/>
    <property type="match status" value="1"/>
</dbReference>
<dbReference type="GO" id="GO:0004252">
    <property type="term" value="F:serine-type endopeptidase activity"/>
    <property type="evidence" value="ECO:0007669"/>
    <property type="project" value="InterPro"/>
</dbReference>
<protein>
    <submittedName>
        <fullName evidence="3">PDZ domain-containing protein</fullName>
    </submittedName>
</protein>
<name>A0A367Z113_9ACTN</name>
<dbReference type="InterPro" id="IPR020568">
    <property type="entry name" value="Ribosomal_Su5_D2-typ_SF"/>
</dbReference>
<dbReference type="Gene3D" id="2.30.42.10">
    <property type="match status" value="1"/>
</dbReference>
<dbReference type="InterPro" id="IPR001478">
    <property type="entry name" value="PDZ"/>
</dbReference>
<feature type="domain" description="PDZ" evidence="2">
    <location>
        <begin position="139"/>
        <end position="204"/>
    </location>
</feature>
<proteinExistence type="predicted"/>
<feature type="domain" description="Lon proteolytic" evidence="1">
    <location>
        <begin position="241"/>
        <end position="329"/>
    </location>
</feature>
<dbReference type="GO" id="GO:0005524">
    <property type="term" value="F:ATP binding"/>
    <property type="evidence" value="ECO:0007669"/>
    <property type="project" value="InterPro"/>
</dbReference>
<dbReference type="EMBL" id="QOUI01000001">
    <property type="protein sequence ID" value="RCK70962.1"/>
    <property type="molecule type" value="Genomic_DNA"/>
</dbReference>
<dbReference type="PANTHER" id="PTHR10046">
    <property type="entry name" value="ATP DEPENDENT LON PROTEASE FAMILY MEMBER"/>
    <property type="match status" value="1"/>
</dbReference>